<sequence>MHGRFFLEVTHAVAQLFGHAVAFVYSFVNARGGVNRYVKFFAQMSHGFYVIGMIMRNENAPKALHGYLYFFQCLFYGADSDACVNQYAVFFCA</sequence>
<comment type="caution">
    <text evidence="1">The sequence shown here is derived from an EMBL/GenBank/DDBJ whole genome shotgun (WGS) entry which is preliminary data.</text>
</comment>
<gene>
    <name evidence="1" type="ORF">SDC9_178222</name>
</gene>
<accession>A0A645GV74</accession>
<protein>
    <submittedName>
        <fullName evidence="1">Uncharacterized protein</fullName>
    </submittedName>
</protein>
<reference evidence="1" key="1">
    <citation type="submission" date="2019-08" db="EMBL/GenBank/DDBJ databases">
        <authorList>
            <person name="Kucharzyk K."/>
            <person name="Murdoch R.W."/>
            <person name="Higgins S."/>
            <person name="Loffler F."/>
        </authorList>
    </citation>
    <scope>NUCLEOTIDE SEQUENCE</scope>
</reference>
<dbReference type="AlphaFoldDB" id="A0A645GV74"/>
<organism evidence="1">
    <name type="scientific">bioreactor metagenome</name>
    <dbReference type="NCBI Taxonomy" id="1076179"/>
    <lineage>
        <taxon>unclassified sequences</taxon>
        <taxon>metagenomes</taxon>
        <taxon>ecological metagenomes</taxon>
    </lineage>
</organism>
<dbReference type="EMBL" id="VSSQ01082000">
    <property type="protein sequence ID" value="MPN30751.1"/>
    <property type="molecule type" value="Genomic_DNA"/>
</dbReference>
<name>A0A645GV74_9ZZZZ</name>
<proteinExistence type="predicted"/>
<evidence type="ECO:0000313" key="1">
    <source>
        <dbReference type="EMBL" id="MPN30751.1"/>
    </source>
</evidence>